<protein>
    <submittedName>
        <fullName evidence="1">Uncharacterized protein</fullName>
    </submittedName>
</protein>
<dbReference type="OrthoDB" id="1453593at2"/>
<accession>A0A507ZZN4</accession>
<name>A0A507ZZN4_9FLAO</name>
<organism evidence="1 2">
    <name type="scientific">Haloflavibacter putidus</name>
    <dbReference type="NCBI Taxonomy" id="2576776"/>
    <lineage>
        <taxon>Bacteria</taxon>
        <taxon>Pseudomonadati</taxon>
        <taxon>Bacteroidota</taxon>
        <taxon>Flavobacteriia</taxon>
        <taxon>Flavobacteriales</taxon>
        <taxon>Flavobacteriaceae</taxon>
        <taxon>Haloflavibacter</taxon>
    </lineage>
</organism>
<proteinExistence type="predicted"/>
<dbReference type="RefSeq" id="WP_141420665.1">
    <property type="nucleotide sequence ID" value="NZ_VIAR01000002.1"/>
</dbReference>
<evidence type="ECO:0000313" key="2">
    <source>
        <dbReference type="Proteomes" id="UP000317169"/>
    </source>
</evidence>
<dbReference type="EMBL" id="VIAR01000002">
    <property type="protein sequence ID" value="TQD40135.1"/>
    <property type="molecule type" value="Genomic_DNA"/>
</dbReference>
<comment type="caution">
    <text evidence="1">The sequence shown here is derived from an EMBL/GenBank/DDBJ whole genome shotgun (WGS) entry which is preliminary data.</text>
</comment>
<evidence type="ECO:0000313" key="1">
    <source>
        <dbReference type="EMBL" id="TQD40135.1"/>
    </source>
</evidence>
<sequence>MRTLLLFFAFISLSLSGFTQDRLQSEPIPEVEKRVEQKTEILKEQLALTGKQEVLVKKKLTEFYIERNEIINSGMSMAKKRDAIEAVVKNQDKEIRNILTGQQYEVYLNYRGKKR</sequence>
<keyword evidence="2" id="KW-1185">Reference proteome</keyword>
<reference evidence="1 2" key="1">
    <citation type="submission" date="2019-06" db="EMBL/GenBank/DDBJ databases">
        <title>Flavibacter putida gen. nov., sp. nov., a novel marine bacterium of the family Flavobacteriaceae isolated from coastal seawater.</title>
        <authorList>
            <person name="Feng X."/>
        </authorList>
    </citation>
    <scope>NUCLEOTIDE SEQUENCE [LARGE SCALE GENOMIC DNA]</scope>
    <source>
        <strain evidence="1 2">PLHSN227</strain>
    </source>
</reference>
<dbReference type="Proteomes" id="UP000317169">
    <property type="component" value="Unassembled WGS sequence"/>
</dbReference>
<gene>
    <name evidence="1" type="ORF">FKR84_02760</name>
</gene>
<dbReference type="AlphaFoldDB" id="A0A507ZZN4"/>